<organism evidence="2 3">
    <name type="scientific">Candidatus Yanofskybacteria bacterium RIFCSPHIGHO2_12_FULL_45_19b</name>
    <dbReference type="NCBI Taxonomy" id="1802689"/>
    <lineage>
        <taxon>Bacteria</taxon>
        <taxon>Candidatus Yanofskyibacteriota</taxon>
    </lineage>
</organism>
<dbReference type="Pfam" id="PF04070">
    <property type="entry name" value="DUF378"/>
    <property type="match status" value="1"/>
</dbReference>
<keyword evidence="1" id="KW-0812">Transmembrane</keyword>
<keyword evidence="1" id="KW-1133">Transmembrane helix</keyword>
<evidence type="ECO:0000313" key="3">
    <source>
        <dbReference type="Proteomes" id="UP000177478"/>
    </source>
</evidence>
<accession>A0A1F8G731</accession>
<sequence length="67" mass="7420">MNKLTAIDWIAWLLVVIGGLNWGLVGAFDFNLVEKIFGVGTITMIVYILVGLSAIWMLILGPKLMKK</sequence>
<evidence type="ECO:0000313" key="2">
    <source>
        <dbReference type="EMBL" id="OGN20339.1"/>
    </source>
</evidence>
<dbReference type="PANTHER" id="PTHR37304:SF1">
    <property type="entry name" value="MEMBRANE PROTEIN"/>
    <property type="match status" value="1"/>
</dbReference>
<gene>
    <name evidence="2" type="ORF">A3F25_00810</name>
</gene>
<dbReference type="AlphaFoldDB" id="A0A1F8G731"/>
<dbReference type="EMBL" id="MGKD01000005">
    <property type="protein sequence ID" value="OGN20339.1"/>
    <property type="molecule type" value="Genomic_DNA"/>
</dbReference>
<dbReference type="InterPro" id="IPR007211">
    <property type="entry name" value="DUF378"/>
</dbReference>
<proteinExistence type="predicted"/>
<reference evidence="2 3" key="1">
    <citation type="journal article" date="2016" name="Nat. Commun.">
        <title>Thousands of microbial genomes shed light on interconnected biogeochemical processes in an aquifer system.</title>
        <authorList>
            <person name="Anantharaman K."/>
            <person name="Brown C.T."/>
            <person name="Hug L.A."/>
            <person name="Sharon I."/>
            <person name="Castelle C.J."/>
            <person name="Probst A.J."/>
            <person name="Thomas B.C."/>
            <person name="Singh A."/>
            <person name="Wilkins M.J."/>
            <person name="Karaoz U."/>
            <person name="Brodie E.L."/>
            <person name="Williams K.H."/>
            <person name="Hubbard S.S."/>
            <person name="Banfield J.F."/>
        </authorList>
    </citation>
    <scope>NUCLEOTIDE SEQUENCE [LARGE SCALE GENOMIC DNA]</scope>
</reference>
<dbReference type="PANTHER" id="PTHR37304">
    <property type="entry name" value="MEMBRANE PROTEIN-RELATED"/>
    <property type="match status" value="1"/>
</dbReference>
<feature type="transmembrane region" description="Helical" evidence="1">
    <location>
        <begin position="9"/>
        <end position="30"/>
    </location>
</feature>
<dbReference type="STRING" id="1802689.A3F25_00810"/>
<protein>
    <submittedName>
        <fullName evidence="2">DUF378 domain-containing protein</fullName>
    </submittedName>
</protein>
<name>A0A1F8G731_9BACT</name>
<feature type="transmembrane region" description="Helical" evidence="1">
    <location>
        <begin position="36"/>
        <end position="60"/>
    </location>
</feature>
<keyword evidence="1" id="KW-0472">Membrane</keyword>
<evidence type="ECO:0000256" key="1">
    <source>
        <dbReference type="SAM" id="Phobius"/>
    </source>
</evidence>
<comment type="caution">
    <text evidence="2">The sequence shown here is derived from an EMBL/GenBank/DDBJ whole genome shotgun (WGS) entry which is preliminary data.</text>
</comment>
<dbReference type="Proteomes" id="UP000177478">
    <property type="component" value="Unassembled WGS sequence"/>
</dbReference>